<evidence type="ECO:0000256" key="1">
    <source>
        <dbReference type="SAM" id="MobiDB-lite"/>
    </source>
</evidence>
<feature type="region of interest" description="Disordered" evidence="1">
    <location>
        <begin position="320"/>
        <end position="340"/>
    </location>
</feature>
<evidence type="ECO:0000313" key="2">
    <source>
        <dbReference type="EMBL" id="EFN83723.1"/>
    </source>
</evidence>
<evidence type="ECO:0000313" key="3">
    <source>
        <dbReference type="Proteomes" id="UP000008237"/>
    </source>
</evidence>
<reference evidence="2 3" key="1">
    <citation type="journal article" date="2010" name="Science">
        <title>Genomic comparison of the ants Camponotus floridanus and Harpegnathos saltator.</title>
        <authorList>
            <person name="Bonasio R."/>
            <person name="Zhang G."/>
            <person name="Ye C."/>
            <person name="Mutti N.S."/>
            <person name="Fang X."/>
            <person name="Qin N."/>
            <person name="Donahue G."/>
            <person name="Yang P."/>
            <person name="Li Q."/>
            <person name="Li C."/>
            <person name="Zhang P."/>
            <person name="Huang Z."/>
            <person name="Berger S.L."/>
            <person name="Reinberg D."/>
            <person name="Wang J."/>
            <person name="Liebig J."/>
        </authorList>
    </citation>
    <scope>NUCLEOTIDE SEQUENCE [LARGE SCALE GENOMIC DNA]</scope>
    <source>
        <strain evidence="2 3">R22 G/1</strain>
    </source>
</reference>
<feature type="compositionally biased region" description="Low complexity" evidence="1">
    <location>
        <begin position="1"/>
        <end position="13"/>
    </location>
</feature>
<keyword evidence="3" id="KW-1185">Reference proteome</keyword>
<gene>
    <name evidence="2" type="ORF">EAI_17112</name>
</gene>
<dbReference type="KEGG" id="hst:105183901"/>
<dbReference type="STRING" id="610380.E2BKM5"/>
<feature type="region of interest" description="Disordered" evidence="1">
    <location>
        <begin position="161"/>
        <end position="238"/>
    </location>
</feature>
<dbReference type="InParanoid" id="E2BKM5"/>
<dbReference type="AlphaFoldDB" id="E2BKM5"/>
<dbReference type="OrthoDB" id="7698937at2759"/>
<feature type="compositionally biased region" description="Basic and acidic residues" evidence="1">
    <location>
        <begin position="14"/>
        <end position="23"/>
    </location>
</feature>
<proteinExistence type="predicted"/>
<dbReference type="EMBL" id="GL448819">
    <property type="protein sequence ID" value="EFN83723.1"/>
    <property type="molecule type" value="Genomic_DNA"/>
</dbReference>
<protein>
    <submittedName>
        <fullName evidence="2">Uncharacterized protein</fullName>
    </submittedName>
</protein>
<name>E2BKM5_HARSA</name>
<organism evidence="3">
    <name type="scientific">Harpegnathos saltator</name>
    <name type="common">Jerdon's jumping ant</name>
    <dbReference type="NCBI Taxonomy" id="610380"/>
    <lineage>
        <taxon>Eukaryota</taxon>
        <taxon>Metazoa</taxon>
        <taxon>Ecdysozoa</taxon>
        <taxon>Arthropoda</taxon>
        <taxon>Hexapoda</taxon>
        <taxon>Insecta</taxon>
        <taxon>Pterygota</taxon>
        <taxon>Neoptera</taxon>
        <taxon>Endopterygota</taxon>
        <taxon>Hymenoptera</taxon>
        <taxon>Apocrita</taxon>
        <taxon>Aculeata</taxon>
        <taxon>Formicoidea</taxon>
        <taxon>Formicidae</taxon>
        <taxon>Ponerinae</taxon>
        <taxon>Ponerini</taxon>
        <taxon>Harpegnathos</taxon>
    </lineage>
</organism>
<accession>E2BKM5</accession>
<sequence length="340" mass="38299">MSTDSSTNSSASTDSRREDEARPRNRCKIKKRLKTLFCCIKPRESHEEVIEYDPDEYDYIIEKLVVKRVPLALFAIRADLLDHRHGSDVTMTSEQTSRSASSSTFGKRSNFAVSTVAQGSTSMKTTTDSSVLSHRTRSSAWRKEILDKFSALYPDLKESERLSKDPLNSPQSKQSFTGNVSGTSRTGTDVSSEQISSAVVKDKSVHRGRPIFGFSSKRTEKSDGSRQPRDASSEKDRSNCFPGVNLRYVVLPFRVRSGSFDLEKQEKVHEDTGVNCKSLMHLGEFVEDKTLQPVEASKDYELPNTAVRWRITIRRQRANADSDAVAPEVMRNSQRDNENI</sequence>
<feature type="compositionally biased region" description="Basic and acidic residues" evidence="1">
    <location>
        <begin position="217"/>
        <end position="238"/>
    </location>
</feature>
<feature type="compositionally biased region" description="Polar residues" evidence="1">
    <location>
        <begin position="166"/>
        <end position="197"/>
    </location>
</feature>
<dbReference type="OMA" id="TAVRWRI"/>
<dbReference type="Proteomes" id="UP000008237">
    <property type="component" value="Unassembled WGS sequence"/>
</dbReference>
<feature type="region of interest" description="Disordered" evidence="1">
    <location>
        <begin position="1"/>
        <end position="23"/>
    </location>
</feature>